<organism evidence="1 2">
    <name type="scientific">Candidatus Berkelbacteria bacterium Licking1014_85</name>
    <dbReference type="NCBI Taxonomy" id="2017148"/>
    <lineage>
        <taxon>Bacteria</taxon>
        <taxon>Candidatus Berkelbacteria</taxon>
    </lineage>
</organism>
<proteinExistence type="predicted"/>
<evidence type="ECO:0000313" key="2">
    <source>
        <dbReference type="Proteomes" id="UP000315589"/>
    </source>
</evidence>
<dbReference type="Proteomes" id="UP000315589">
    <property type="component" value="Unassembled WGS sequence"/>
</dbReference>
<feature type="non-terminal residue" evidence="1">
    <location>
        <position position="46"/>
    </location>
</feature>
<name>A0A554LH58_9BACT</name>
<accession>A0A554LH58</accession>
<dbReference type="EMBL" id="VMGI01000085">
    <property type="protein sequence ID" value="TSC92167.1"/>
    <property type="molecule type" value="Genomic_DNA"/>
</dbReference>
<reference evidence="1 2" key="1">
    <citation type="submission" date="2017-07" db="EMBL/GenBank/DDBJ databases">
        <title>Mechanisms for carbon and nitrogen cycling indicate functional differentiation within the Candidate Phyla Radiation.</title>
        <authorList>
            <person name="Danczak R.E."/>
            <person name="Johnston M.D."/>
            <person name="Kenah C."/>
            <person name="Slattery M."/>
            <person name="Wrighton K.C."/>
            <person name="Wilkins M.J."/>
        </authorList>
    </citation>
    <scope>NUCLEOTIDE SEQUENCE [LARGE SCALE GENOMIC DNA]</scope>
    <source>
        <strain evidence="1">Licking1014_85</strain>
    </source>
</reference>
<gene>
    <name evidence="1" type="ORF">CEN91_552</name>
</gene>
<sequence length="46" mass="5560">MFFYIYLIKKPILNVLMLTYDYGFRRTYPQYILLTPPEPLPEKGTT</sequence>
<comment type="caution">
    <text evidence="1">The sequence shown here is derived from an EMBL/GenBank/DDBJ whole genome shotgun (WGS) entry which is preliminary data.</text>
</comment>
<evidence type="ECO:0000313" key="1">
    <source>
        <dbReference type="EMBL" id="TSC92167.1"/>
    </source>
</evidence>
<protein>
    <submittedName>
        <fullName evidence="1">Uncharacterized protein</fullName>
    </submittedName>
</protein>
<dbReference type="AlphaFoldDB" id="A0A554LH58"/>